<protein>
    <submittedName>
        <fullName evidence="1">Uncharacterized protein</fullName>
    </submittedName>
</protein>
<comment type="caution">
    <text evidence="1">The sequence shown here is derived from an EMBL/GenBank/DDBJ whole genome shotgun (WGS) entry which is preliminary data.</text>
</comment>
<dbReference type="EMBL" id="RAPE01000003">
    <property type="protein sequence ID" value="RKF14067.1"/>
    <property type="molecule type" value="Genomic_DNA"/>
</dbReference>
<sequence>MIQDEMYEDCYAEVRDWNAAVATGDVHHLRLVMVKDLIARMQAALDRSGLHENGPAVAILAEEIAMIAGRPFREWVDEARFAENFEEAA</sequence>
<dbReference type="AlphaFoldDB" id="A0A3A8ASH1"/>
<dbReference type="RefSeq" id="WP_121167546.1">
    <property type="nucleotide sequence ID" value="NZ_RAPE01000003.1"/>
</dbReference>
<gene>
    <name evidence="1" type="ORF">D6850_12920</name>
</gene>
<dbReference type="Proteomes" id="UP000281128">
    <property type="component" value="Unassembled WGS sequence"/>
</dbReference>
<evidence type="ECO:0000313" key="1">
    <source>
        <dbReference type="EMBL" id="RKF14067.1"/>
    </source>
</evidence>
<accession>A0A3A8ASH1</accession>
<evidence type="ECO:0000313" key="2">
    <source>
        <dbReference type="Proteomes" id="UP000281128"/>
    </source>
</evidence>
<name>A0A3A8ASH1_9RHOB</name>
<keyword evidence="2" id="KW-1185">Reference proteome</keyword>
<proteinExistence type="predicted"/>
<organism evidence="1 2">
    <name type="scientific">Roseovarius spongiae</name>
    <dbReference type="NCBI Taxonomy" id="2320272"/>
    <lineage>
        <taxon>Bacteria</taxon>
        <taxon>Pseudomonadati</taxon>
        <taxon>Pseudomonadota</taxon>
        <taxon>Alphaproteobacteria</taxon>
        <taxon>Rhodobacterales</taxon>
        <taxon>Roseobacteraceae</taxon>
        <taxon>Roseovarius</taxon>
    </lineage>
</organism>
<reference evidence="1 2" key="1">
    <citation type="submission" date="2018-09" db="EMBL/GenBank/DDBJ databases">
        <title>Roseovarius spongiae sp. nov., isolated from a marine sponge.</title>
        <authorList>
            <person name="Zhuang L."/>
            <person name="Luo L."/>
        </authorList>
    </citation>
    <scope>NUCLEOTIDE SEQUENCE [LARGE SCALE GENOMIC DNA]</scope>
    <source>
        <strain evidence="1 2">HN-E21</strain>
    </source>
</reference>